<accession>A0A644XPZ5</accession>
<evidence type="ECO:0008006" key="2">
    <source>
        <dbReference type="Google" id="ProtNLM"/>
    </source>
</evidence>
<organism evidence="1">
    <name type="scientific">bioreactor metagenome</name>
    <dbReference type="NCBI Taxonomy" id="1076179"/>
    <lineage>
        <taxon>unclassified sequences</taxon>
        <taxon>metagenomes</taxon>
        <taxon>ecological metagenomes</taxon>
    </lineage>
</organism>
<dbReference type="InterPro" id="IPR011990">
    <property type="entry name" value="TPR-like_helical_dom_sf"/>
</dbReference>
<reference evidence="1" key="1">
    <citation type="submission" date="2019-08" db="EMBL/GenBank/DDBJ databases">
        <authorList>
            <person name="Kucharzyk K."/>
            <person name="Murdoch R.W."/>
            <person name="Higgins S."/>
            <person name="Loffler F."/>
        </authorList>
    </citation>
    <scope>NUCLEOTIDE SEQUENCE</scope>
</reference>
<proteinExistence type="predicted"/>
<dbReference type="Gene3D" id="1.25.40.10">
    <property type="entry name" value="Tetratricopeptide repeat domain"/>
    <property type="match status" value="1"/>
</dbReference>
<evidence type="ECO:0000313" key="1">
    <source>
        <dbReference type="EMBL" id="MPM18280.1"/>
    </source>
</evidence>
<gene>
    <name evidence="1" type="ORF">SDC9_64686</name>
</gene>
<dbReference type="SUPFAM" id="SSF48452">
    <property type="entry name" value="TPR-like"/>
    <property type="match status" value="1"/>
</dbReference>
<dbReference type="EMBL" id="VSSQ01002952">
    <property type="protein sequence ID" value="MPM18280.1"/>
    <property type="molecule type" value="Genomic_DNA"/>
</dbReference>
<name>A0A644XPZ5_9ZZZZ</name>
<protein>
    <recommendedName>
        <fullName evidence="2">Tetratricopeptide repeat protein</fullName>
    </recommendedName>
</protein>
<dbReference type="AlphaFoldDB" id="A0A644XPZ5"/>
<comment type="caution">
    <text evidence="1">The sequence shown here is derived from an EMBL/GenBank/DDBJ whole genome shotgun (WGS) entry which is preliminary data.</text>
</comment>
<sequence>MEKDIRTLLVLKLGRGAFRAKDLANGTIVSVKSPESYKIAECDTVTFEVTKQWLFKKTTYLSGSLIDHHFDLEALDIPGHEFREVELVSALQWYEPYELKGFIGECLRGGKRMSYAFEDYTGYGFYQADCDPVTEANESDSIDQKYDKLAKLWEDYPQCIDALVHMGYLNFNFSRSLRNAENCHRVAIHIAEKLVPPGLDGIFLWSELNNRPYLRALHGLCLVAWRLGNFAEAEQVARKMLRLNPPDNQGARFLIEQIMQGEPWTED</sequence>